<keyword evidence="6" id="KW-1185">Reference proteome</keyword>
<keyword evidence="2" id="KW-0812">Transmembrane</keyword>
<dbReference type="Proteomes" id="UP000190395">
    <property type="component" value="Unassembled WGS sequence"/>
</dbReference>
<evidence type="ECO:0000313" key="6">
    <source>
        <dbReference type="Proteomes" id="UP000190395"/>
    </source>
</evidence>
<keyword evidence="2" id="KW-1133">Transmembrane helix</keyword>
<dbReference type="InterPro" id="IPR029787">
    <property type="entry name" value="Nucleotide_cyclase"/>
</dbReference>
<keyword evidence="2" id="KW-0472">Membrane</keyword>
<dbReference type="GO" id="GO:0043709">
    <property type="term" value="P:cell adhesion involved in single-species biofilm formation"/>
    <property type="evidence" value="ECO:0007669"/>
    <property type="project" value="TreeGrafter"/>
</dbReference>
<evidence type="ECO:0000256" key="1">
    <source>
        <dbReference type="ARBA" id="ARBA00012528"/>
    </source>
</evidence>
<dbReference type="PROSITE" id="PS50887">
    <property type="entry name" value="GGDEF"/>
    <property type="match status" value="1"/>
</dbReference>
<dbReference type="EMBL" id="FUXC01000002">
    <property type="protein sequence ID" value="SJZ53511.1"/>
    <property type="molecule type" value="Genomic_DNA"/>
</dbReference>
<dbReference type="RefSeq" id="WP_078930267.1">
    <property type="nucleotide sequence ID" value="NZ_FUXC01000002.1"/>
</dbReference>
<organism evidence="5 6">
    <name type="scientific">Treponema berlinense</name>
    <dbReference type="NCBI Taxonomy" id="225004"/>
    <lineage>
        <taxon>Bacteria</taxon>
        <taxon>Pseudomonadati</taxon>
        <taxon>Spirochaetota</taxon>
        <taxon>Spirochaetia</taxon>
        <taxon>Spirochaetales</taxon>
        <taxon>Treponemataceae</taxon>
        <taxon>Treponema</taxon>
    </lineage>
</organism>
<accession>A0A1T4LFV8</accession>
<dbReference type="InterPro" id="IPR000160">
    <property type="entry name" value="GGDEF_dom"/>
</dbReference>
<gene>
    <name evidence="5" type="ORF">SAMN02745152_00513</name>
</gene>
<dbReference type="PANTHER" id="PTHR45138:SF6">
    <property type="entry name" value="DIGUANYLATE CYCLASE DGCN"/>
    <property type="match status" value="1"/>
</dbReference>
<evidence type="ECO:0000259" key="4">
    <source>
        <dbReference type="PROSITE" id="PS50887"/>
    </source>
</evidence>
<dbReference type="CDD" id="cd01949">
    <property type="entry name" value="GGDEF"/>
    <property type="match status" value="1"/>
</dbReference>
<dbReference type="NCBIfam" id="TIGR00254">
    <property type="entry name" value="GGDEF"/>
    <property type="match status" value="1"/>
</dbReference>
<dbReference type="GeneID" id="303366783"/>
<evidence type="ECO:0000256" key="2">
    <source>
        <dbReference type="SAM" id="Phobius"/>
    </source>
</evidence>
<feature type="transmembrane region" description="Helical" evidence="2">
    <location>
        <begin position="259"/>
        <end position="282"/>
    </location>
</feature>
<dbReference type="InterPro" id="IPR006189">
    <property type="entry name" value="CHASE_dom"/>
</dbReference>
<dbReference type="PANTHER" id="PTHR45138">
    <property type="entry name" value="REGULATORY COMPONENTS OF SENSORY TRANSDUCTION SYSTEM"/>
    <property type="match status" value="1"/>
</dbReference>
<dbReference type="SMART" id="SM00267">
    <property type="entry name" value="GGDEF"/>
    <property type="match status" value="1"/>
</dbReference>
<dbReference type="AlphaFoldDB" id="A0A1T4LFV8"/>
<dbReference type="SUPFAM" id="SSF55073">
    <property type="entry name" value="Nucleotide cyclase"/>
    <property type="match status" value="1"/>
</dbReference>
<dbReference type="InterPro" id="IPR043128">
    <property type="entry name" value="Rev_trsase/Diguanyl_cyclase"/>
</dbReference>
<reference evidence="5 6" key="1">
    <citation type="submission" date="2017-02" db="EMBL/GenBank/DDBJ databases">
        <authorList>
            <person name="Peterson S.W."/>
        </authorList>
    </citation>
    <scope>NUCLEOTIDE SEQUENCE [LARGE SCALE GENOMIC DNA]</scope>
    <source>
        <strain evidence="5 6">ATCC BAA-909</strain>
    </source>
</reference>
<protein>
    <recommendedName>
        <fullName evidence="1">diguanylate cyclase</fullName>
        <ecNumber evidence="1">2.7.7.65</ecNumber>
    </recommendedName>
</protein>
<evidence type="ECO:0000313" key="5">
    <source>
        <dbReference type="EMBL" id="SJZ53511.1"/>
    </source>
</evidence>
<dbReference type="EC" id="2.7.7.65" evidence="1"/>
<dbReference type="GO" id="GO:0005886">
    <property type="term" value="C:plasma membrane"/>
    <property type="evidence" value="ECO:0007669"/>
    <property type="project" value="TreeGrafter"/>
</dbReference>
<dbReference type="Gene3D" id="3.30.70.270">
    <property type="match status" value="1"/>
</dbReference>
<feature type="domain" description="GGDEF" evidence="4">
    <location>
        <begin position="320"/>
        <end position="450"/>
    </location>
</feature>
<name>A0A1T4LFV8_9SPIR</name>
<proteinExistence type="predicted"/>
<dbReference type="GO" id="GO:1902201">
    <property type="term" value="P:negative regulation of bacterial-type flagellum-dependent cell motility"/>
    <property type="evidence" value="ECO:0007669"/>
    <property type="project" value="TreeGrafter"/>
</dbReference>
<dbReference type="Pfam" id="PF00990">
    <property type="entry name" value="GGDEF"/>
    <property type="match status" value="1"/>
</dbReference>
<sequence length="450" mass="51905">MFLIKEGKIIFPVKVTFTLLVVSAFFIVSYAHNTKITHLHQQCELISKTAATLFTFSLDKALPINENIEGMIMATNGDVNGFENIIPAFIPQTPSIICIQLAPKGKQSQFFPQMPEDKIIPDLYNSPYTKKFSYFAEINRKSYLSGPYFFDKNEPILILQDPVFLRTKKIQGEFWGFCTAYIKINDLFDQDTLNYLNYSSPPCSYKLYKFDPYDDKEVLLSSNTDEELIEPVITRFNVKESSWALYVVPKNGWYSHSRLFIISIILFFTCVIISILIGFLVTTKDRNENLEKLTFMDPLTDLYNARKFTLLLKQYQKLALPYTIIYLDLNNFKMINDNLGHDTGDKILTIVARKISNCIREGDLAFRLGGDEFTIILPGEHDENFVKTVIERLKESIKRETVLETARMQVTASLGFARCPQDSSDYEEVVKIADKHMYKDKRLAHSKEKL</sequence>
<dbReference type="PROSITE" id="PS50839">
    <property type="entry name" value="CHASE"/>
    <property type="match status" value="1"/>
</dbReference>
<dbReference type="OrthoDB" id="9804955at2"/>
<dbReference type="GO" id="GO:0052621">
    <property type="term" value="F:diguanylate cyclase activity"/>
    <property type="evidence" value="ECO:0007669"/>
    <property type="project" value="UniProtKB-EC"/>
</dbReference>
<feature type="domain" description="CHASE" evidence="3">
    <location>
        <begin position="122"/>
        <end position="246"/>
    </location>
</feature>
<dbReference type="STRING" id="225004.SAMN02745152_00513"/>
<evidence type="ECO:0000259" key="3">
    <source>
        <dbReference type="PROSITE" id="PS50839"/>
    </source>
</evidence>
<dbReference type="InterPro" id="IPR050469">
    <property type="entry name" value="Diguanylate_Cyclase"/>
</dbReference>